<dbReference type="NCBIfam" id="TIGR00077">
    <property type="entry name" value="lspA"/>
    <property type="match status" value="1"/>
</dbReference>
<dbReference type="EC" id="3.4.23.36" evidence="9"/>
<comment type="pathway">
    <text evidence="9">Protein modification; lipoprotein biosynthesis (signal peptide cleavage).</text>
</comment>
<feature type="transmembrane region" description="Helical" evidence="9">
    <location>
        <begin position="69"/>
        <end position="87"/>
    </location>
</feature>
<keyword evidence="2 9" id="KW-1003">Cell membrane</keyword>
<dbReference type="GO" id="GO:0004190">
    <property type="term" value="F:aspartic-type endopeptidase activity"/>
    <property type="evidence" value="ECO:0007669"/>
    <property type="project" value="UniProtKB-UniRule"/>
</dbReference>
<feature type="transmembrane region" description="Helical" evidence="9">
    <location>
        <begin position="94"/>
        <end position="115"/>
    </location>
</feature>
<keyword evidence="6 9" id="KW-0378">Hydrolase</keyword>
<protein>
    <recommendedName>
        <fullName evidence="9">Lipoprotein signal peptidase</fullName>
        <ecNumber evidence="9">3.4.23.36</ecNumber>
    </recommendedName>
    <alternativeName>
        <fullName evidence="9">Prolipoprotein signal peptidase</fullName>
    </alternativeName>
    <alternativeName>
        <fullName evidence="9">Signal peptidase II</fullName>
        <shortName evidence="9">SPase II</shortName>
    </alternativeName>
</protein>
<evidence type="ECO:0000256" key="1">
    <source>
        <dbReference type="ARBA" id="ARBA00006139"/>
    </source>
</evidence>
<evidence type="ECO:0000256" key="4">
    <source>
        <dbReference type="ARBA" id="ARBA00022692"/>
    </source>
</evidence>
<feature type="active site" evidence="9">
    <location>
        <position position="120"/>
    </location>
</feature>
<evidence type="ECO:0000256" key="8">
    <source>
        <dbReference type="ARBA" id="ARBA00023136"/>
    </source>
</evidence>
<accession>A0A1F5UPS0</accession>
<evidence type="ECO:0000313" key="13">
    <source>
        <dbReference type="Proteomes" id="UP000179157"/>
    </source>
</evidence>
<evidence type="ECO:0000256" key="11">
    <source>
        <dbReference type="RuleBase" id="RU004181"/>
    </source>
</evidence>
<comment type="similarity">
    <text evidence="1 9 11">Belongs to the peptidase A8 family.</text>
</comment>
<comment type="caution">
    <text evidence="12">The sequence shown here is derived from an EMBL/GenBank/DDBJ whole genome shotgun (WGS) entry which is preliminary data.</text>
</comment>
<gene>
    <name evidence="9" type="primary">lspA</name>
    <name evidence="12" type="ORF">A2Z21_08215</name>
</gene>
<sequence length="167" mass="18154">MNFERRHSSLTPLFWMGVIVAADQLAKLAAATYLEPMRYIPIFGEYFRLTLTWNSGGAFGILAGQGSLLTALTVGVAVTILLVLLRGDLQSKQVVLGLAGIAGGAIGNLIDRLWLGRVVDYLDFGISPTLRWPTFNLADAAIVTGTALLLWRLLARGSTHEGMFHRL</sequence>
<organism evidence="12 13">
    <name type="scientific">Fraserbacteria sp. (strain RBG_16_55_9)</name>
    <dbReference type="NCBI Taxonomy" id="1817864"/>
    <lineage>
        <taxon>Bacteria</taxon>
        <taxon>Candidatus Fraseribacteriota</taxon>
    </lineage>
</organism>
<keyword evidence="7 9" id="KW-1133">Transmembrane helix</keyword>
<dbReference type="PANTHER" id="PTHR33695:SF1">
    <property type="entry name" value="LIPOPROTEIN SIGNAL PEPTIDASE"/>
    <property type="match status" value="1"/>
</dbReference>
<keyword evidence="4 9" id="KW-0812">Transmembrane</keyword>
<evidence type="ECO:0000256" key="9">
    <source>
        <dbReference type="HAMAP-Rule" id="MF_00161"/>
    </source>
</evidence>
<reference evidence="12 13" key="1">
    <citation type="journal article" date="2016" name="Nat. Commun.">
        <title>Thousands of microbial genomes shed light on interconnected biogeochemical processes in an aquifer system.</title>
        <authorList>
            <person name="Anantharaman K."/>
            <person name="Brown C.T."/>
            <person name="Hug L.A."/>
            <person name="Sharon I."/>
            <person name="Castelle C.J."/>
            <person name="Probst A.J."/>
            <person name="Thomas B.C."/>
            <person name="Singh A."/>
            <person name="Wilkins M.J."/>
            <person name="Karaoz U."/>
            <person name="Brodie E.L."/>
            <person name="Williams K.H."/>
            <person name="Hubbard S.S."/>
            <person name="Banfield J.F."/>
        </authorList>
    </citation>
    <scope>NUCLEOTIDE SEQUENCE [LARGE SCALE GENOMIC DNA]</scope>
    <source>
        <strain evidence="13">RBG_16_55_9</strain>
    </source>
</reference>
<evidence type="ECO:0000256" key="3">
    <source>
        <dbReference type="ARBA" id="ARBA00022670"/>
    </source>
</evidence>
<proteinExistence type="inferred from homology"/>
<evidence type="ECO:0000256" key="6">
    <source>
        <dbReference type="ARBA" id="ARBA00022801"/>
    </source>
</evidence>
<keyword evidence="3 9" id="KW-0645">Protease</keyword>
<dbReference type="UniPathway" id="UPA00665"/>
<dbReference type="EMBL" id="MFGX01000130">
    <property type="protein sequence ID" value="OGF52751.1"/>
    <property type="molecule type" value="Genomic_DNA"/>
</dbReference>
<name>A0A1F5UPS0_FRAXR</name>
<dbReference type="GO" id="GO:0005886">
    <property type="term" value="C:plasma membrane"/>
    <property type="evidence" value="ECO:0007669"/>
    <property type="project" value="UniProtKB-SubCell"/>
</dbReference>
<dbReference type="InterPro" id="IPR001872">
    <property type="entry name" value="Peptidase_A8"/>
</dbReference>
<comment type="function">
    <text evidence="9 10">This protein specifically catalyzes the removal of signal peptides from prolipoproteins.</text>
</comment>
<keyword evidence="8 9" id="KW-0472">Membrane</keyword>
<dbReference type="PRINTS" id="PR00781">
    <property type="entry name" value="LIPOSIGPTASE"/>
</dbReference>
<comment type="catalytic activity">
    <reaction evidence="9 10">
        <text>Release of signal peptides from bacterial membrane prolipoproteins. Hydrolyzes -Xaa-Yaa-Zaa-|-(S,diacylglyceryl)Cys-, in which Xaa is hydrophobic (preferably Leu), and Yaa (Ala or Ser) and Zaa (Gly or Ala) have small, neutral side chains.</text>
        <dbReference type="EC" id="3.4.23.36"/>
    </reaction>
</comment>
<dbReference type="PANTHER" id="PTHR33695">
    <property type="entry name" value="LIPOPROTEIN SIGNAL PEPTIDASE"/>
    <property type="match status" value="1"/>
</dbReference>
<feature type="active site" evidence="9">
    <location>
        <position position="139"/>
    </location>
</feature>
<dbReference type="STRING" id="1817864.A2Z21_08215"/>
<evidence type="ECO:0000256" key="10">
    <source>
        <dbReference type="RuleBase" id="RU000594"/>
    </source>
</evidence>
<evidence type="ECO:0000256" key="2">
    <source>
        <dbReference type="ARBA" id="ARBA00022475"/>
    </source>
</evidence>
<dbReference type="HAMAP" id="MF_00161">
    <property type="entry name" value="LspA"/>
    <property type="match status" value="1"/>
</dbReference>
<dbReference type="PROSITE" id="PS00855">
    <property type="entry name" value="SPASE_II"/>
    <property type="match status" value="1"/>
</dbReference>
<feature type="transmembrane region" description="Helical" evidence="9">
    <location>
        <begin position="12"/>
        <end position="34"/>
    </location>
</feature>
<evidence type="ECO:0000256" key="7">
    <source>
        <dbReference type="ARBA" id="ARBA00022989"/>
    </source>
</evidence>
<dbReference type="GO" id="GO:0006508">
    <property type="term" value="P:proteolysis"/>
    <property type="evidence" value="ECO:0007669"/>
    <property type="project" value="UniProtKB-KW"/>
</dbReference>
<feature type="transmembrane region" description="Helical" evidence="9">
    <location>
        <begin position="135"/>
        <end position="154"/>
    </location>
</feature>
<evidence type="ECO:0000256" key="5">
    <source>
        <dbReference type="ARBA" id="ARBA00022750"/>
    </source>
</evidence>
<keyword evidence="5 9" id="KW-0064">Aspartyl protease</keyword>
<dbReference type="Pfam" id="PF01252">
    <property type="entry name" value="Peptidase_A8"/>
    <property type="match status" value="1"/>
</dbReference>
<dbReference type="Proteomes" id="UP000179157">
    <property type="component" value="Unassembled WGS sequence"/>
</dbReference>
<comment type="subcellular location">
    <subcellularLocation>
        <location evidence="9">Cell membrane</location>
        <topology evidence="9">Multi-pass membrane protein</topology>
    </subcellularLocation>
</comment>
<dbReference type="AlphaFoldDB" id="A0A1F5UPS0"/>
<evidence type="ECO:0000313" key="12">
    <source>
        <dbReference type="EMBL" id="OGF52751.1"/>
    </source>
</evidence>